<dbReference type="AlphaFoldDB" id="A0A9D2KBQ5"/>
<comment type="subcellular location">
    <subcellularLocation>
        <location evidence="1">Cytoplasm</location>
    </subcellularLocation>
</comment>
<dbReference type="PANTHER" id="PTHR17490:SF16">
    <property type="entry name" value="THREONYLCARBAMOYL-AMP SYNTHASE"/>
    <property type="match status" value="1"/>
</dbReference>
<dbReference type="SUPFAM" id="SSF55821">
    <property type="entry name" value="YrdC/RibB"/>
    <property type="match status" value="1"/>
</dbReference>
<evidence type="ECO:0000256" key="11">
    <source>
        <dbReference type="ARBA" id="ARBA00048366"/>
    </source>
</evidence>
<reference evidence="13" key="1">
    <citation type="journal article" date="2021" name="PeerJ">
        <title>Extensive microbial diversity within the chicken gut microbiome revealed by metagenomics and culture.</title>
        <authorList>
            <person name="Gilroy R."/>
            <person name="Ravi A."/>
            <person name="Getino M."/>
            <person name="Pursley I."/>
            <person name="Horton D.L."/>
            <person name="Alikhan N.F."/>
            <person name="Baker D."/>
            <person name="Gharbi K."/>
            <person name="Hall N."/>
            <person name="Watson M."/>
            <person name="Adriaenssens E.M."/>
            <person name="Foster-Nyarko E."/>
            <person name="Jarju S."/>
            <person name="Secka A."/>
            <person name="Antonio M."/>
            <person name="Oren A."/>
            <person name="Chaudhuri R.R."/>
            <person name="La Ragione R."/>
            <person name="Hildebrand F."/>
            <person name="Pallen M.J."/>
        </authorList>
    </citation>
    <scope>NUCLEOTIDE SEQUENCE</scope>
    <source>
        <strain evidence="13">ChiW4-1371</strain>
    </source>
</reference>
<dbReference type="GO" id="GO:0008033">
    <property type="term" value="P:tRNA processing"/>
    <property type="evidence" value="ECO:0007669"/>
    <property type="project" value="UniProtKB-KW"/>
</dbReference>
<evidence type="ECO:0000313" key="13">
    <source>
        <dbReference type="EMBL" id="HIZ88313.1"/>
    </source>
</evidence>
<dbReference type="GO" id="GO:0000049">
    <property type="term" value="F:tRNA binding"/>
    <property type="evidence" value="ECO:0007669"/>
    <property type="project" value="TreeGrafter"/>
</dbReference>
<dbReference type="Pfam" id="PF01300">
    <property type="entry name" value="Sua5_yciO_yrdC"/>
    <property type="match status" value="1"/>
</dbReference>
<accession>A0A9D2KBQ5</accession>
<evidence type="ECO:0000256" key="6">
    <source>
        <dbReference type="ARBA" id="ARBA00022694"/>
    </source>
</evidence>
<evidence type="ECO:0000256" key="9">
    <source>
        <dbReference type="ARBA" id="ARBA00022840"/>
    </source>
</evidence>
<evidence type="ECO:0000313" key="14">
    <source>
        <dbReference type="Proteomes" id="UP000824176"/>
    </source>
</evidence>
<dbReference type="InterPro" id="IPR050156">
    <property type="entry name" value="TC-AMP_synthase_SUA5"/>
</dbReference>
<comment type="caution">
    <text evidence="13">The sequence shown here is derived from an EMBL/GenBank/DDBJ whole genome shotgun (WGS) entry which is preliminary data.</text>
</comment>
<dbReference type="GO" id="GO:0061710">
    <property type="term" value="F:L-threonylcarbamoyladenylate synthase"/>
    <property type="evidence" value="ECO:0007669"/>
    <property type="project" value="UniProtKB-EC"/>
</dbReference>
<keyword evidence="6" id="KW-0819">tRNA processing</keyword>
<dbReference type="GO" id="GO:0006450">
    <property type="term" value="P:regulation of translational fidelity"/>
    <property type="evidence" value="ECO:0007669"/>
    <property type="project" value="TreeGrafter"/>
</dbReference>
<dbReference type="EMBL" id="DXAQ01000003">
    <property type="protein sequence ID" value="HIZ88313.1"/>
    <property type="molecule type" value="Genomic_DNA"/>
</dbReference>
<dbReference type="PROSITE" id="PS51163">
    <property type="entry name" value="YRDC"/>
    <property type="match status" value="1"/>
</dbReference>
<evidence type="ECO:0000256" key="4">
    <source>
        <dbReference type="ARBA" id="ARBA00022490"/>
    </source>
</evidence>
<evidence type="ECO:0000256" key="1">
    <source>
        <dbReference type="ARBA" id="ARBA00004496"/>
    </source>
</evidence>
<dbReference type="Proteomes" id="UP000824176">
    <property type="component" value="Unassembled WGS sequence"/>
</dbReference>
<keyword evidence="9" id="KW-0067">ATP-binding</keyword>
<evidence type="ECO:0000256" key="7">
    <source>
        <dbReference type="ARBA" id="ARBA00022695"/>
    </source>
</evidence>
<protein>
    <recommendedName>
        <fullName evidence="10">L-threonylcarbamoyladenylate synthase</fullName>
        <ecNumber evidence="3">2.7.7.87</ecNumber>
    </recommendedName>
    <alternativeName>
        <fullName evidence="10">L-threonylcarbamoyladenylate synthase</fullName>
    </alternativeName>
</protein>
<keyword evidence="4" id="KW-0963">Cytoplasm</keyword>
<keyword evidence="7" id="KW-0548">Nucleotidyltransferase</keyword>
<dbReference type="GO" id="GO:0005737">
    <property type="term" value="C:cytoplasm"/>
    <property type="evidence" value="ECO:0007669"/>
    <property type="project" value="UniProtKB-SubCell"/>
</dbReference>
<organism evidence="13 14">
    <name type="scientific">Candidatus Mucispirillum faecigallinarum</name>
    <dbReference type="NCBI Taxonomy" id="2838699"/>
    <lineage>
        <taxon>Bacteria</taxon>
        <taxon>Pseudomonadati</taxon>
        <taxon>Deferribacterota</taxon>
        <taxon>Deferribacteres</taxon>
        <taxon>Deferribacterales</taxon>
        <taxon>Mucispirillaceae</taxon>
        <taxon>Mucispirillum</taxon>
    </lineage>
</organism>
<dbReference type="Gene3D" id="3.90.870.10">
    <property type="entry name" value="DHBP synthase"/>
    <property type="match status" value="1"/>
</dbReference>
<evidence type="ECO:0000256" key="8">
    <source>
        <dbReference type="ARBA" id="ARBA00022741"/>
    </source>
</evidence>
<keyword evidence="5" id="KW-0808">Transferase</keyword>
<evidence type="ECO:0000256" key="5">
    <source>
        <dbReference type="ARBA" id="ARBA00022679"/>
    </source>
</evidence>
<dbReference type="InterPro" id="IPR017945">
    <property type="entry name" value="DHBP_synth_RibB-like_a/b_dom"/>
</dbReference>
<dbReference type="EC" id="2.7.7.87" evidence="3"/>
<proteinExistence type="inferred from homology"/>
<evidence type="ECO:0000259" key="12">
    <source>
        <dbReference type="PROSITE" id="PS51163"/>
    </source>
</evidence>
<evidence type="ECO:0000256" key="2">
    <source>
        <dbReference type="ARBA" id="ARBA00007663"/>
    </source>
</evidence>
<dbReference type="PANTHER" id="PTHR17490">
    <property type="entry name" value="SUA5"/>
    <property type="match status" value="1"/>
</dbReference>
<evidence type="ECO:0000256" key="10">
    <source>
        <dbReference type="ARBA" id="ARBA00029774"/>
    </source>
</evidence>
<comment type="catalytic activity">
    <reaction evidence="11">
        <text>L-threonine + hydrogencarbonate + ATP = L-threonylcarbamoyladenylate + diphosphate + H2O</text>
        <dbReference type="Rhea" id="RHEA:36407"/>
        <dbReference type="ChEBI" id="CHEBI:15377"/>
        <dbReference type="ChEBI" id="CHEBI:17544"/>
        <dbReference type="ChEBI" id="CHEBI:30616"/>
        <dbReference type="ChEBI" id="CHEBI:33019"/>
        <dbReference type="ChEBI" id="CHEBI:57926"/>
        <dbReference type="ChEBI" id="CHEBI:73682"/>
        <dbReference type="EC" id="2.7.7.87"/>
    </reaction>
</comment>
<name>A0A9D2KBQ5_9BACT</name>
<sequence>MLVLKENIDNLVEILTISTKENTPFIFPTDTIYGIGASISNIFANQEIYKIKKRDYSKPFPILAGSFEQAETAADIKSLSNANYKFMCENADKYTTFIIKANNNLADIYKKDNKVAIRIPNKKILCSALVKYGFPVTATSVNESGNDFINNISDIIKRFSEIRLFVMGDTFKNISSSIYDISGESIVKIR</sequence>
<gene>
    <name evidence="13" type="ORF">H9804_00050</name>
</gene>
<evidence type="ECO:0000256" key="3">
    <source>
        <dbReference type="ARBA" id="ARBA00012584"/>
    </source>
</evidence>
<keyword evidence="8" id="KW-0547">Nucleotide-binding</keyword>
<dbReference type="GO" id="GO:0003725">
    <property type="term" value="F:double-stranded RNA binding"/>
    <property type="evidence" value="ECO:0007669"/>
    <property type="project" value="InterPro"/>
</dbReference>
<dbReference type="GO" id="GO:0005524">
    <property type="term" value="F:ATP binding"/>
    <property type="evidence" value="ECO:0007669"/>
    <property type="project" value="UniProtKB-KW"/>
</dbReference>
<reference evidence="13" key="2">
    <citation type="submission" date="2021-04" db="EMBL/GenBank/DDBJ databases">
        <authorList>
            <person name="Gilroy R."/>
        </authorList>
    </citation>
    <scope>NUCLEOTIDE SEQUENCE</scope>
    <source>
        <strain evidence="13">ChiW4-1371</strain>
    </source>
</reference>
<feature type="domain" description="YrdC-like" evidence="12">
    <location>
        <begin position="5"/>
        <end position="190"/>
    </location>
</feature>
<dbReference type="InterPro" id="IPR006070">
    <property type="entry name" value="Sua5-like_dom"/>
</dbReference>
<comment type="similarity">
    <text evidence="2">Belongs to the SUA5 family.</text>
</comment>